<dbReference type="InterPro" id="IPR000073">
    <property type="entry name" value="AB_hydrolase_1"/>
</dbReference>
<gene>
    <name evidence="6" type="ORF">Micbo1qcDRAFT_214377</name>
</gene>
<dbReference type="InterPro" id="IPR051601">
    <property type="entry name" value="Serine_prot/Carboxylest_S33"/>
</dbReference>
<keyword evidence="2" id="KW-0378">Hydrolase</keyword>
<dbReference type="GO" id="GO:0016787">
    <property type="term" value="F:hydrolase activity"/>
    <property type="evidence" value="ECO:0007669"/>
    <property type="project" value="UniProtKB-KW"/>
</dbReference>
<dbReference type="InParanoid" id="A0A136IU46"/>
<sequence>MHPSTSRTSLLVLPLAATAVLGTALPRAEQIQWGECHIETNTTGLPVQCGKLSVPLDWSGKASDKTIELELIKWPAAKQPAPKGSILLNFGGPGGDGLNNFIGNVPLQAPIIGDEHDLISWDPRGTRNTIPVICLESPPLNPDLLTYMTDWHNASDTTPAQLWAESSVLAQLCKAKLQEIGPYVGMASVSRDMMAIVDALGEDGLLRYWGISGGTALGATVAAMFPERMDKVILDGVMNVHQYYNSLVETELISNADDILRGIFEACLEAGPKACPLASHGATCADLESKMDQLLLDLKYDQIPAVYLPLSSGLVVDYSMVLNWLFPELYTPRRYDAIVKVLEGLFRRDATAFIEVVLAPLLASSSSANTSTSASTSTPSAAPSAAPIVNAVWGIRCGDRRPRAASRQALEPEIAELEARSRWFAHFGLGTNSYLCAQWPSEAAERYAGDFTGVKTRNPVLFVGNTFDPVTPLRSAHNMSSGFEGSVVLQHDSYGHVSFYTQRSNCTDLAIHEYLSEGKLPAKDTVCKPNSPIIDYVTGKV</sequence>
<comment type="similarity">
    <text evidence="1">Belongs to the peptidase S33 family.</text>
</comment>
<dbReference type="OrthoDB" id="425534at2759"/>
<keyword evidence="7" id="KW-1185">Reference proteome</keyword>
<reference evidence="7" key="1">
    <citation type="submission" date="2016-02" db="EMBL/GenBank/DDBJ databases">
        <title>Draft genome sequence of Microdochium bolleyi, a fungal endophyte of beachgrass.</title>
        <authorList>
            <consortium name="DOE Joint Genome Institute"/>
            <person name="David A.S."/>
            <person name="May G."/>
            <person name="Haridas S."/>
            <person name="Lim J."/>
            <person name="Wang M."/>
            <person name="Labutti K."/>
            <person name="Lipzen A."/>
            <person name="Barry K."/>
            <person name="Grigoriev I.V."/>
        </authorList>
    </citation>
    <scope>NUCLEOTIDE SEQUENCE [LARGE SCALE GENOMIC DNA]</scope>
    <source>
        <strain evidence="7">J235TASD1</strain>
    </source>
</reference>
<evidence type="ECO:0000313" key="7">
    <source>
        <dbReference type="Proteomes" id="UP000070501"/>
    </source>
</evidence>
<dbReference type="AlphaFoldDB" id="A0A136IU46"/>
<feature type="domain" description="AB hydrolase-1" evidence="4">
    <location>
        <begin position="86"/>
        <end position="239"/>
    </location>
</feature>
<evidence type="ECO:0000259" key="5">
    <source>
        <dbReference type="Pfam" id="PF08386"/>
    </source>
</evidence>
<protein>
    <submittedName>
        <fullName evidence="6">TAP-like protein-domain-containing protein</fullName>
    </submittedName>
</protein>
<evidence type="ECO:0000256" key="2">
    <source>
        <dbReference type="ARBA" id="ARBA00022801"/>
    </source>
</evidence>
<dbReference type="InterPro" id="IPR029058">
    <property type="entry name" value="AB_hydrolase_fold"/>
</dbReference>
<evidence type="ECO:0000259" key="4">
    <source>
        <dbReference type="Pfam" id="PF00561"/>
    </source>
</evidence>
<keyword evidence="3" id="KW-0732">Signal</keyword>
<dbReference type="SUPFAM" id="SSF53474">
    <property type="entry name" value="alpha/beta-Hydrolases"/>
    <property type="match status" value="1"/>
</dbReference>
<dbReference type="EMBL" id="KQ964258">
    <property type="protein sequence ID" value="KXJ88472.1"/>
    <property type="molecule type" value="Genomic_DNA"/>
</dbReference>
<dbReference type="Pfam" id="PF00561">
    <property type="entry name" value="Abhydrolase_1"/>
    <property type="match status" value="1"/>
</dbReference>
<feature type="signal peptide" evidence="3">
    <location>
        <begin position="1"/>
        <end position="24"/>
    </location>
</feature>
<name>A0A136IU46_9PEZI</name>
<feature type="chain" id="PRO_5007293126" evidence="3">
    <location>
        <begin position="25"/>
        <end position="541"/>
    </location>
</feature>
<feature type="domain" description="Peptidase S33 tripeptidyl aminopeptidase-like C-terminal" evidence="5">
    <location>
        <begin position="432"/>
        <end position="527"/>
    </location>
</feature>
<dbReference type="STRING" id="196109.A0A136IU46"/>
<evidence type="ECO:0000256" key="3">
    <source>
        <dbReference type="SAM" id="SignalP"/>
    </source>
</evidence>
<dbReference type="Gene3D" id="3.40.50.1820">
    <property type="entry name" value="alpha/beta hydrolase"/>
    <property type="match status" value="1"/>
</dbReference>
<organism evidence="6 7">
    <name type="scientific">Microdochium bolleyi</name>
    <dbReference type="NCBI Taxonomy" id="196109"/>
    <lineage>
        <taxon>Eukaryota</taxon>
        <taxon>Fungi</taxon>
        <taxon>Dikarya</taxon>
        <taxon>Ascomycota</taxon>
        <taxon>Pezizomycotina</taxon>
        <taxon>Sordariomycetes</taxon>
        <taxon>Xylariomycetidae</taxon>
        <taxon>Xylariales</taxon>
        <taxon>Microdochiaceae</taxon>
        <taxon>Microdochium</taxon>
    </lineage>
</organism>
<evidence type="ECO:0000313" key="6">
    <source>
        <dbReference type="EMBL" id="KXJ88472.1"/>
    </source>
</evidence>
<proteinExistence type="inferred from homology"/>
<evidence type="ECO:0000256" key="1">
    <source>
        <dbReference type="ARBA" id="ARBA00010088"/>
    </source>
</evidence>
<dbReference type="PANTHER" id="PTHR43248">
    <property type="entry name" value="2-SUCCINYL-6-HYDROXY-2,4-CYCLOHEXADIENE-1-CARBOXYLATE SYNTHASE"/>
    <property type="match status" value="1"/>
</dbReference>
<accession>A0A136IU46</accession>
<dbReference type="Proteomes" id="UP000070501">
    <property type="component" value="Unassembled WGS sequence"/>
</dbReference>
<dbReference type="Pfam" id="PF08386">
    <property type="entry name" value="Abhydrolase_4"/>
    <property type="match status" value="1"/>
</dbReference>
<dbReference type="InterPro" id="IPR013595">
    <property type="entry name" value="Pept_S33_TAP-like_C"/>
</dbReference>
<dbReference type="PANTHER" id="PTHR43248:SF25">
    <property type="entry name" value="AB HYDROLASE-1 DOMAIN-CONTAINING PROTEIN-RELATED"/>
    <property type="match status" value="1"/>
</dbReference>